<dbReference type="AlphaFoldDB" id="A0A1N7FZ47"/>
<protein>
    <submittedName>
        <fullName evidence="1">Filamentous hemagglutinin</fullName>
    </submittedName>
</protein>
<gene>
    <name evidence="1" type="ORF">SAMN02745664_1206</name>
</gene>
<sequence>MAIIQAPDGTWVVYRPAGKAGKDTLPTTATVELSSSRIIKSIRNDKKGKLKLKFPKE</sequence>
<proteinExistence type="predicted"/>
<evidence type="ECO:0000313" key="1">
    <source>
        <dbReference type="EMBL" id="SIS05466.1"/>
    </source>
</evidence>
<keyword evidence="2" id="KW-1185">Reference proteome</keyword>
<accession>A0A1N7FZ47</accession>
<dbReference type="Proteomes" id="UP000187495">
    <property type="component" value="Unassembled WGS sequence"/>
</dbReference>
<evidence type="ECO:0000313" key="2">
    <source>
        <dbReference type="Proteomes" id="UP000187495"/>
    </source>
</evidence>
<reference evidence="2" key="1">
    <citation type="submission" date="2017-01" db="EMBL/GenBank/DDBJ databases">
        <authorList>
            <person name="Varghese N."/>
            <person name="Submissions S."/>
        </authorList>
    </citation>
    <scope>NUCLEOTIDE SEQUENCE [LARGE SCALE GENOMIC DNA]</scope>
    <source>
        <strain evidence="2">DSM 21768</strain>
    </source>
</reference>
<dbReference type="EMBL" id="FTNU01000020">
    <property type="protein sequence ID" value="SIS05466.1"/>
    <property type="molecule type" value="Genomic_DNA"/>
</dbReference>
<name>A0A1N7FZ47_9GAMM</name>
<organism evidence="1 2">
    <name type="scientific">Moraxella cuniculi DSM 21768</name>
    <dbReference type="NCBI Taxonomy" id="1122245"/>
    <lineage>
        <taxon>Bacteria</taxon>
        <taxon>Pseudomonadati</taxon>
        <taxon>Pseudomonadota</taxon>
        <taxon>Gammaproteobacteria</taxon>
        <taxon>Moraxellales</taxon>
        <taxon>Moraxellaceae</taxon>
        <taxon>Moraxella</taxon>
    </lineage>
</organism>